<comment type="caution">
    <text evidence="2">The sequence shown here is derived from an EMBL/GenBank/DDBJ whole genome shotgun (WGS) entry which is preliminary data.</text>
</comment>
<dbReference type="GO" id="GO:0009225">
    <property type="term" value="P:nucleotide-sugar metabolic process"/>
    <property type="evidence" value="ECO:0007669"/>
    <property type="project" value="TreeGrafter"/>
</dbReference>
<dbReference type="AlphaFoldDB" id="A0A553MUE5"/>
<evidence type="ECO:0000313" key="3">
    <source>
        <dbReference type="Proteomes" id="UP000316079"/>
    </source>
</evidence>
<dbReference type="GO" id="GO:0006282">
    <property type="term" value="P:regulation of DNA repair"/>
    <property type="evidence" value="ECO:0007669"/>
    <property type="project" value="InterPro"/>
</dbReference>
<dbReference type="EMBL" id="SRMA01027260">
    <property type="protein sequence ID" value="TRY56796.1"/>
    <property type="molecule type" value="Genomic_DNA"/>
</dbReference>
<dbReference type="GO" id="GO:0005634">
    <property type="term" value="C:nucleus"/>
    <property type="evidence" value="ECO:0007669"/>
    <property type="project" value="TreeGrafter"/>
</dbReference>
<accession>A0A553MUE5</accession>
<dbReference type="Proteomes" id="UP000316079">
    <property type="component" value="Unassembled WGS sequence"/>
</dbReference>
<sequence length="66" mass="7780">MPLSPLPQPIPLLKMKKNQSLTMSQEQIACLLANAFFCTFPRRNSRKPEYANFPEINFYRCRYAVR</sequence>
<dbReference type="GO" id="GO:1990966">
    <property type="term" value="P:ATP generation from poly-ADP-D-ribose"/>
    <property type="evidence" value="ECO:0007669"/>
    <property type="project" value="TreeGrafter"/>
</dbReference>
<dbReference type="PANTHER" id="PTHR12837:SF8">
    <property type="entry name" value="POLY(ADP-RIBOSE) GLYCOHYDROLASE"/>
    <property type="match status" value="1"/>
</dbReference>
<protein>
    <recommendedName>
        <fullName evidence="1">PARG helical domain-containing protein</fullName>
    </recommendedName>
</protein>
<dbReference type="OrthoDB" id="1937899at2759"/>
<evidence type="ECO:0000313" key="2">
    <source>
        <dbReference type="EMBL" id="TRY56796.1"/>
    </source>
</evidence>
<dbReference type="GO" id="GO:0005975">
    <property type="term" value="P:carbohydrate metabolic process"/>
    <property type="evidence" value="ECO:0007669"/>
    <property type="project" value="InterPro"/>
</dbReference>
<dbReference type="STRING" id="623744.A0A553MUE5"/>
<dbReference type="InterPro" id="IPR048362">
    <property type="entry name" value="PARG_helical"/>
</dbReference>
<proteinExistence type="predicted"/>
<evidence type="ECO:0000259" key="1">
    <source>
        <dbReference type="Pfam" id="PF20811"/>
    </source>
</evidence>
<dbReference type="PANTHER" id="PTHR12837">
    <property type="entry name" value="POLY ADP-RIBOSE GLYCOHYDROLASE"/>
    <property type="match status" value="1"/>
</dbReference>
<feature type="domain" description="PARG helical" evidence="1">
    <location>
        <begin position="6"/>
        <end position="60"/>
    </location>
</feature>
<dbReference type="GO" id="GO:0005737">
    <property type="term" value="C:cytoplasm"/>
    <property type="evidence" value="ECO:0007669"/>
    <property type="project" value="TreeGrafter"/>
</dbReference>
<gene>
    <name evidence="2" type="ORF">DNTS_035611</name>
</gene>
<reference evidence="2 3" key="1">
    <citation type="journal article" date="2019" name="Sci. Data">
        <title>Hybrid genome assembly and annotation of Danionella translucida.</title>
        <authorList>
            <person name="Kadobianskyi M."/>
            <person name="Schulze L."/>
            <person name="Schuelke M."/>
            <person name="Judkewitz B."/>
        </authorList>
    </citation>
    <scope>NUCLEOTIDE SEQUENCE [LARGE SCALE GENOMIC DNA]</scope>
    <source>
        <strain evidence="2 3">Bolton</strain>
    </source>
</reference>
<organism evidence="2 3">
    <name type="scientific">Danionella cerebrum</name>
    <dbReference type="NCBI Taxonomy" id="2873325"/>
    <lineage>
        <taxon>Eukaryota</taxon>
        <taxon>Metazoa</taxon>
        <taxon>Chordata</taxon>
        <taxon>Craniata</taxon>
        <taxon>Vertebrata</taxon>
        <taxon>Euteleostomi</taxon>
        <taxon>Actinopterygii</taxon>
        <taxon>Neopterygii</taxon>
        <taxon>Teleostei</taxon>
        <taxon>Ostariophysi</taxon>
        <taxon>Cypriniformes</taxon>
        <taxon>Danionidae</taxon>
        <taxon>Danioninae</taxon>
        <taxon>Danionella</taxon>
    </lineage>
</organism>
<keyword evidence="3" id="KW-1185">Reference proteome</keyword>
<dbReference type="InterPro" id="IPR007724">
    <property type="entry name" value="Poly_GlycHdrlase"/>
</dbReference>
<dbReference type="GO" id="GO:0004649">
    <property type="term" value="F:poly(ADP-ribose) glycohydrolase activity"/>
    <property type="evidence" value="ECO:0007669"/>
    <property type="project" value="InterPro"/>
</dbReference>
<name>A0A553MUE5_9TELE</name>
<dbReference type="Pfam" id="PF20811">
    <property type="entry name" value="PARG_cat_N"/>
    <property type="match status" value="1"/>
</dbReference>